<evidence type="ECO:0000256" key="7">
    <source>
        <dbReference type="ARBA" id="ARBA00023136"/>
    </source>
</evidence>
<evidence type="ECO:0000256" key="6">
    <source>
        <dbReference type="ARBA" id="ARBA00022989"/>
    </source>
</evidence>
<feature type="transmembrane region" description="Helical" evidence="11">
    <location>
        <begin position="216"/>
        <end position="239"/>
    </location>
</feature>
<keyword evidence="4 9" id="KW-0812">Transmembrane</keyword>
<feature type="compositionally biased region" description="Low complexity" evidence="10">
    <location>
        <begin position="322"/>
        <end position="332"/>
    </location>
</feature>
<reference evidence="13 14" key="1">
    <citation type="journal article" date="2021" name="Int. J. Syst. Evol. Microbiol.">
        <title>Reticulibacter mediterranei gen. nov., sp. nov., within the new family Reticulibacteraceae fam. nov., and Ktedonospora formicarum gen. nov., sp. nov., Ktedonobacter robiniae sp. nov., Dictyobacter formicarum sp. nov. and Dictyobacter arantiisoli sp. nov., belonging to the class Ktedonobacteria.</title>
        <authorList>
            <person name="Yabe S."/>
            <person name="Zheng Y."/>
            <person name="Wang C.M."/>
            <person name="Sakai Y."/>
            <person name="Abe K."/>
            <person name="Yokota A."/>
            <person name="Donadio S."/>
            <person name="Cavaletti L."/>
            <person name="Monciardini P."/>
        </authorList>
    </citation>
    <scope>NUCLEOTIDE SEQUENCE [LARGE SCALE GENOMIC DNA]</scope>
    <source>
        <strain evidence="13 14">SOSP1-30</strain>
    </source>
</reference>
<evidence type="ECO:0000256" key="1">
    <source>
        <dbReference type="ARBA" id="ARBA00004651"/>
    </source>
</evidence>
<evidence type="ECO:0000256" key="11">
    <source>
        <dbReference type="SAM" id="Phobius"/>
    </source>
</evidence>
<keyword evidence="2" id="KW-0813">Transport</keyword>
<comment type="subcellular location">
    <subcellularLocation>
        <location evidence="1">Cell membrane</location>
        <topology evidence="1">Multi-pass membrane protein</topology>
    </subcellularLocation>
    <subcellularLocation>
        <location evidence="9">Membrane</location>
        <topology evidence="9">Multi-pass membrane protein</topology>
    </subcellularLocation>
</comment>
<evidence type="ECO:0000256" key="8">
    <source>
        <dbReference type="ARBA" id="ARBA00023186"/>
    </source>
</evidence>
<comment type="similarity">
    <text evidence="9">Belongs to the OXA1/ALB3/YidC family.</text>
</comment>
<feature type="region of interest" description="Disordered" evidence="10">
    <location>
        <begin position="278"/>
        <end position="355"/>
    </location>
</feature>
<evidence type="ECO:0000256" key="3">
    <source>
        <dbReference type="ARBA" id="ARBA00022475"/>
    </source>
</evidence>
<keyword evidence="3" id="KW-1003">Cell membrane</keyword>
<evidence type="ECO:0000313" key="14">
    <source>
        <dbReference type="Proteomes" id="UP000654345"/>
    </source>
</evidence>
<dbReference type="Proteomes" id="UP000654345">
    <property type="component" value="Unassembled WGS sequence"/>
</dbReference>
<dbReference type="Pfam" id="PF02096">
    <property type="entry name" value="60KD_IMP"/>
    <property type="match status" value="1"/>
</dbReference>
<keyword evidence="5" id="KW-0653">Protein transport</keyword>
<evidence type="ECO:0000256" key="10">
    <source>
        <dbReference type="SAM" id="MobiDB-lite"/>
    </source>
</evidence>
<dbReference type="InterPro" id="IPR028055">
    <property type="entry name" value="YidC/Oxa/ALB_C"/>
</dbReference>
<evidence type="ECO:0000256" key="2">
    <source>
        <dbReference type="ARBA" id="ARBA00022448"/>
    </source>
</evidence>
<evidence type="ECO:0000256" key="9">
    <source>
        <dbReference type="RuleBase" id="RU003945"/>
    </source>
</evidence>
<keyword evidence="7 11" id="KW-0472">Membrane</keyword>
<comment type="caution">
    <text evidence="13">The sequence shown here is derived from an EMBL/GenBank/DDBJ whole genome shotgun (WGS) entry which is preliminary data.</text>
</comment>
<evidence type="ECO:0000256" key="4">
    <source>
        <dbReference type="ARBA" id="ARBA00022692"/>
    </source>
</evidence>
<dbReference type="InterPro" id="IPR047196">
    <property type="entry name" value="YidC_ALB_C"/>
</dbReference>
<keyword evidence="8" id="KW-0143">Chaperone</keyword>
<dbReference type="RefSeq" id="WP_201369979.1">
    <property type="nucleotide sequence ID" value="NZ_BNJG01000001.1"/>
</dbReference>
<accession>A0ABQ3UKF3</accession>
<dbReference type="EMBL" id="BNJG01000001">
    <property type="protein sequence ID" value="GHO53135.1"/>
    <property type="molecule type" value="Genomic_DNA"/>
</dbReference>
<protein>
    <recommendedName>
        <fullName evidence="12">Membrane insertase YidC/Oxa/ALB C-terminal domain-containing protein</fullName>
    </recommendedName>
</protein>
<keyword evidence="6 11" id="KW-1133">Transmembrane helix</keyword>
<keyword evidence="14" id="KW-1185">Reference proteome</keyword>
<feature type="transmembrane region" description="Helical" evidence="11">
    <location>
        <begin position="7"/>
        <end position="25"/>
    </location>
</feature>
<dbReference type="PANTHER" id="PTHR12428:SF65">
    <property type="entry name" value="CYTOCHROME C OXIDASE ASSEMBLY PROTEIN COX18, MITOCHONDRIAL"/>
    <property type="match status" value="1"/>
</dbReference>
<feature type="compositionally biased region" description="Basic residues" evidence="10">
    <location>
        <begin position="333"/>
        <end position="355"/>
    </location>
</feature>
<feature type="domain" description="Membrane insertase YidC/Oxa/ALB C-terminal" evidence="12">
    <location>
        <begin position="31"/>
        <end position="252"/>
    </location>
</feature>
<dbReference type="InterPro" id="IPR001708">
    <property type="entry name" value="YidC/ALB3/OXA1/COX18"/>
</dbReference>
<feature type="compositionally biased region" description="Basic and acidic residues" evidence="10">
    <location>
        <begin position="281"/>
        <end position="292"/>
    </location>
</feature>
<feature type="transmembrane region" description="Helical" evidence="11">
    <location>
        <begin position="97"/>
        <end position="117"/>
    </location>
</feature>
<feature type="transmembrane region" description="Helical" evidence="11">
    <location>
        <begin position="31"/>
        <end position="51"/>
    </location>
</feature>
<dbReference type="CDD" id="cd20070">
    <property type="entry name" value="5TM_YidC_Alb3"/>
    <property type="match status" value="1"/>
</dbReference>
<dbReference type="PANTHER" id="PTHR12428">
    <property type="entry name" value="OXA1"/>
    <property type="match status" value="1"/>
</dbReference>
<dbReference type="NCBIfam" id="TIGR03592">
    <property type="entry name" value="yidC_oxa1_cterm"/>
    <property type="match status" value="1"/>
</dbReference>
<evidence type="ECO:0000313" key="13">
    <source>
        <dbReference type="EMBL" id="GHO53135.1"/>
    </source>
</evidence>
<gene>
    <name evidence="13" type="ORF">KSB_16100</name>
</gene>
<evidence type="ECO:0000259" key="12">
    <source>
        <dbReference type="Pfam" id="PF02096"/>
    </source>
</evidence>
<proteinExistence type="inferred from homology"/>
<name>A0ABQ3UKF3_9CHLR</name>
<organism evidence="13 14">
    <name type="scientific">Ktedonobacter robiniae</name>
    <dbReference type="NCBI Taxonomy" id="2778365"/>
    <lineage>
        <taxon>Bacteria</taxon>
        <taxon>Bacillati</taxon>
        <taxon>Chloroflexota</taxon>
        <taxon>Ktedonobacteria</taxon>
        <taxon>Ktedonobacterales</taxon>
        <taxon>Ktedonobacteraceae</taxon>
        <taxon>Ktedonobacter</taxon>
    </lineage>
</organism>
<evidence type="ECO:0000256" key="5">
    <source>
        <dbReference type="ARBA" id="ARBA00022927"/>
    </source>
</evidence>
<sequence>MFGAIGNLFNIIFSYPIFNGLVVLYRLFGDFGLAIIVLTVLIKLLLFPLTLQQLRSSKAMQVLQPKIAEIKKKHPGDVQSQSLAMNQLYKEYGVKPLAGCLPLVIQLPVLYGLYFAVGNILRDQHLTTKTLNDHLYSFIAPFTHIPDINLRWFEFLNPHWYISLGQPDPTHILPILAGLATFVSLRMAQPRNAQANKNKDKNTPDPMVQSMQTMQYVMPFVTIFIGWTFPAGLALYWTISSIFQAVQQYFVTGWGSLLTTPKFANDPKVAPAVVESTLASEGKKQREKDLLRRSNIIEADSASDEDEESASGPVASQMRTGNNRSGSSTTQQQRRRSRNSSASARRRGSAQRSRG</sequence>